<reference evidence="2 3" key="1">
    <citation type="submission" date="2019-07" db="EMBL/GenBank/DDBJ databases">
        <title>Complete Genome Sequence of Leptotrichia hongkongensis Strain JMUB5056.</title>
        <authorList>
            <person name="Watanabe S."/>
            <person name="Cui L."/>
        </authorList>
    </citation>
    <scope>NUCLEOTIDE SEQUENCE [LARGE SCALE GENOMIC DNA]</scope>
    <source>
        <strain evidence="2 3">JMUB5056</strain>
    </source>
</reference>
<keyword evidence="1" id="KW-0472">Membrane</keyword>
<keyword evidence="1" id="KW-1133">Transmembrane helix</keyword>
<evidence type="ECO:0000313" key="3">
    <source>
        <dbReference type="Proteomes" id="UP000321561"/>
    </source>
</evidence>
<dbReference type="KEGG" id="lhg:JMUB5056_0075"/>
<gene>
    <name evidence="2" type="ORF">JMUB5056_0075</name>
</gene>
<proteinExistence type="predicted"/>
<dbReference type="AlphaFoldDB" id="A0A510L3F4"/>
<feature type="transmembrane region" description="Helical" evidence="1">
    <location>
        <begin position="152"/>
        <end position="171"/>
    </location>
</feature>
<organism evidence="2 3">
    <name type="scientific">Leptotrichia hongkongensis</name>
    <dbReference type="NCBI Taxonomy" id="554406"/>
    <lineage>
        <taxon>Bacteria</taxon>
        <taxon>Fusobacteriati</taxon>
        <taxon>Fusobacteriota</taxon>
        <taxon>Fusobacteriia</taxon>
        <taxon>Fusobacteriales</taxon>
        <taxon>Leptotrichiaceae</taxon>
        <taxon>Leptotrichia</taxon>
    </lineage>
</organism>
<protein>
    <submittedName>
        <fullName evidence="2">Uncharacterized protein</fullName>
    </submittedName>
</protein>
<evidence type="ECO:0000256" key="1">
    <source>
        <dbReference type="SAM" id="Phobius"/>
    </source>
</evidence>
<dbReference type="RefSeq" id="WP_232052561.1">
    <property type="nucleotide sequence ID" value="NZ_AP019846.1"/>
</dbReference>
<sequence length="184" mass="21710">MLNKKSILIKNAEINSIDDLKNSSIEIINKDSKIKWKIDKNLKIITYEDSQKGFINIKDTVIDDNNKVNLSFINEKNEIMWLKGKIIYFNWDIVKIKLKNKETIEGEVYGKIIKLENGETLILNNNFELRDTSKKISDFGVMGTNLQIKKTINIFLFVFLIIFILIEYEYYNFPFEEKEKLLTL</sequence>
<accession>A0A510L3F4</accession>
<keyword evidence="1" id="KW-0812">Transmembrane</keyword>
<dbReference type="EMBL" id="AP019846">
    <property type="protein sequence ID" value="BBM58508.1"/>
    <property type="molecule type" value="Genomic_DNA"/>
</dbReference>
<dbReference type="Proteomes" id="UP000321561">
    <property type="component" value="Chromosome"/>
</dbReference>
<name>A0A510L3F4_9FUSO</name>
<evidence type="ECO:0000313" key="2">
    <source>
        <dbReference type="EMBL" id="BBM58508.1"/>
    </source>
</evidence>